<feature type="transmembrane region" description="Helical" evidence="8">
    <location>
        <begin position="224"/>
        <end position="246"/>
    </location>
</feature>
<dbReference type="InterPro" id="IPR011701">
    <property type="entry name" value="MFS"/>
</dbReference>
<dbReference type="STRING" id="642492.Clole_3890"/>
<evidence type="ECO:0000256" key="4">
    <source>
        <dbReference type="ARBA" id="ARBA00022692"/>
    </source>
</evidence>
<gene>
    <name evidence="9" type="ordered locus">Clole_3890</name>
</gene>
<feature type="transmembrane region" description="Helical" evidence="8">
    <location>
        <begin position="453"/>
        <end position="472"/>
    </location>
</feature>
<evidence type="ECO:0000256" key="1">
    <source>
        <dbReference type="ARBA" id="ARBA00004651"/>
    </source>
</evidence>
<organism evidence="9 10">
    <name type="scientific">Cellulosilyticum lentocellum (strain ATCC 49066 / DSM 5427 / NCIMB 11756 / RHM5)</name>
    <name type="common">Clostridium lentocellum</name>
    <dbReference type="NCBI Taxonomy" id="642492"/>
    <lineage>
        <taxon>Bacteria</taxon>
        <taxon>Bacillati</taxon>
        <taxon>Bacillota</taxon>
        <taxon>Clostridia</taxon>
        <taxon>Lachnospirales</taxon>
        <taxon>Cellulosilyticaceae</taxon>
        <taxon>Cellulosilyticum</taxon>
    </lineage>
</organism>
<feature type="transmembrane region" description="Helical" evidence="8">
    <location>
        <begin position="364"/>
        <end position="389"/>
    </location>
</feature>
<dbReference type="Gene3D" id="1.20.1250.20">
    <property type="entry name" value="MFS general substrate transporter like domains"/>
    <property type="match status" value="1"/>
</dbReference>
<keyword evidence="5 8" id="KW-1133">Transmembrane helix</keyword>
<keyword evidence="6 8" id="KW-0472">Membrane</keyword>
<feature type="transmembrane region" description="Helical" evidence="8">
    <location>
        <begin position="339"/>
        <end position="358"/>
    </location>
</feature>
<dbReference type="PANTHER" id="PTHR43266">
    <property type="entry name" value="MACROLIDE-EFFLUX PROTEIN"/>
    <property type="match status" value="1"/>
</dbReference>
<dbReference type="KEGG" id="cle:Clole_3890"/>
<proteinExistence type="predicted"/>
<feature type="region of interest" description="Disordered" evidence="7">
    <location>
        <begin position="18"/>
        <end position="48"/>
    </location>
</feature>
<dbReference type="CDD" id="cd06173">
    <property type="entry name" value="MFS_MefA_like"/>
    <property type="match status" value="1"/>
</dbReference>
<feature type="transmembrane region" description="Helical" evidence="8">
    <location>
        <begin position="314"/>
        <end position="332"/>
    </location>
</feature>
<keyword evidence="10" id="KW-1185">Reference proteome</keyword>
<sequence length="483" mass="52938">MKKQIENKILNNVHINNQSINRKKTSNNGISNEDQENKKLNHQRTNRGEISDRASGREVLGELKTFTILWLGQLLSGLGSNMTSFALVIWAFSQRNSVMLTSILAMSSQLPRILLSFLAGSLVDRWNKKSVMLVADTVAALGSASVLVLFCLGKLTLVNLCLINVVIGITQAFQTPAASVAVSLLISKKYYTKVSGMQSFSGAMMSILTPIIATAVYAFGGLEIVLAIDLITFAFAFISLAVFIKIPQVIQRSSKRVNPFKTCLEGISYIKEQKGILKFILFMGFVNLIVAIYSSNLSTMILARTNYNNVQLGLVTSTIGVAGIIGSIAVSIRKPTKNHISMIFNTITFSFLVCNTLLGIGRNYYIWMAAVFMGNLFIPFFTASVEYVMRTKVPVELQGRVFSARDTLQYVSIPIGYFLGGALADQVFEPLMLSDSKLAGYLSYLVGRGQGSGMAVILVLLGIIGFVGCLLFRRSKDIRSLNE</sequence>
<dbReference type="HOGENOM" id="CLU_034180_16_0_9"/>
<evidence type="ECO:0000313" key="9">
    <source>
        <dbReference type="EMBL" id="ADZ85569.1"/>
    </source>
</evidence>
<comment type="subcellular location">
    <subcellularLocation>
        <location evidence="1">Cell membrane</location>
        <topology evidence="1">Multi-pass membrane protein</topology>
    </subcellularLocation>
</comment>
<dbReference type="SUPFAM" id="SSF103473">
    <property type="entry name" value="MFS general substrate transporter"/>
    <property type="match status" value="1"/>
</dbReference>
<dbReference type="PANTHER" id="PTHR43266:SF2">
    <property type="entry name" value="MAJOR FACILITATOR SUPERFAMILY (MFS) PROFILE DOMAIN-CONTAINING PROTEIN"/>
    <property type="match status" value="1"/>
</dbReference>
<dbReference type="Pfam" id="PF07690">
    <property type="entry name" value="MFS_1"/>
    <property type="match status" value="1"/>
</dbReference>
<feature type="compositionally biased region" description="Polar residues" evidence="7">
    <location>
        <begin position="18"/>
        <end position="32"/>
    </location>
</feature>
<evidence type="ECO:0000256" key="7">
    <source>
        <dbReference type="SAM" id="MobiDB-lite"/>
    </source>
</evidence>
<accession>F2JJH4</accession>
<feature type="transmembrane region" description="Helical" evidence="8">
    <location>
        <begin position="410"/>
        <end position="433"/>
    </location>
</feature>
<dbReference type="RefSeq" id="WP_013658843.1">
    <property type="nucleotide sequence ID" value="NC_015275.1"/>
</dbReference>
<evidence type="ECO:0000256" key="2">
    <source>
        <dbReference type="ARBA" id="ARBA00022448"/>
    </source>
</evidence>
<evidence type="ECO:0000256" key="5">
    <source>
        <dbReference type="ARBA" id="ARBA00022989"/>
    </source>
</evidence>
<name>F2JJH4_CELLD</name>
<feature type="transmembrane region" description="Helical" evidence="8">
    <location>
        <begin position="199"/>
        <end position="218"/>
    </location>
</feature>
<evidence type="ECO:0000313" key="10">
    <source>
        <dbReference type="Proteomes" id="UP000008467"/>
    </source>
</evidence>
<dbReference type="Proteomes" id="UP000008467">
    <property type="component" value="Chromosome"/>
</dbReference>
<feature type="transmembrane region" description="Helical" evidence="8">
    <location>
        <begin position="162"/>
        <end position="187"/>
    </location>
</feature>
<keyword evidence="3" id="KW-1003">Cell membrane</keyword>
<dbReference type="GO" id="GO:0022857">
    <property type="term" value="F:transmembrane transporter activity"/>
    <property type="evidence" value="ECO:0007669"/>
    <property type="project" value="InterPro"/>
</dbReference>
<protein>
    <submittedName>
        <fullName evidence="9">Major facilitator superfamily MFS_1</fullName>
    </submittedName>
</protein>
<dbReference type="eggNOG" id="COG2814">
    <property type="taxonomic scope" value="Bacteria"/>
</dbReference>
<keyword evidence="2" id="KW-0813">Transport</keyword>
<dbReference type="GO" id="GO:0005886">
    <property type="term" value="C:plasma membrane"/>
    <property type="evidence" value="ECO:0007669"/>
    <property type="project" value="UniProtKB-SubCell"/>
</dbReference>
<dbReference type="AlphaFoldDB" id="F2JJH4"/>
<reference evidence="9 10" key="1">
    <citation type="journal article" date="2011" name="J. Bacteriol.">
        <title>Complete genome sequence of the cellulose-degrading bacterium Cellulosilyticum lentocellum.</title>
        <authorList>
            <consortium name="US DOE Joint Genome Institute"/>
            <person name="Miller D.A."/>
            <person name="Suen G."/>
            <person name="Bruce D."/>
            <person name="Copeland A."/>
            <person name="Cheng J.F."/>
            <person name="Detter C."/>
            <person name="Goodwin L.A."/>
            <person name="Han C.S."/>
            <person name="Hauser L.J."/>
            <person name="Land M.L."/>
            <person name="Lapidus A."/>
            <person name="Lucas S."/>
            <person name="Meincke L."/>
            <person name="Pitluck S."/>
            <person name="Tapia R."/>
            <person name="Teshima H."/>
            <person name="Woyke T."/>
            <person name="Fox B.G."/>
            <person name="Angert E.R."/>
            <person name="Currie C.R."/>
        </authorList>
    </citation>
    <scope>NUCLEOTIDE SEQUENCE [LARGE SCALE GENOMIC DNA]</scope>
    <source>
        <strain evidence="10">ATCC 49066 / DSM 5427 / NCIMB 11756 / RHM5</strain>
    </source>
</reference>
<evidence type="ECO:0000256" key="8">
    <source>
        <dbReference type="SAM" id="Phobius"/>
    </source>
</evidence>
<keyword evidence="4 8" id="KW-0812">Transmembrane</keyword>
<feature type="transmembrane region" description="Helical" evidence="8">
    <location>
        <begin position="67"/>
        <end position="92"/>
    </location>
</feature>
<evidence type="ECO:0000256" key="3">
    <source>
        <dbReference type="ARBA" id="ARBA00022475"/>
    </source>
</evidence>
<feature type="transmembrane region" description="Helical" evidence="8">
    <location>
        <begin position="276"/>
        <end position="294"/>
    </location>
</feature>
<dbReference type="EMBL" id="CP002582">
    <property type="protein sequence ID" value="ADZ85569.1"/>
    <property type="molecule type" value="Genomic_DNA"/>
</dbReference>
<evidence type="ECO:0000256" key="6">
    <source>
        <dbReference type="ARBA" id="ARBA00023136"/>
    </source>
</evidence>
<feature type="transmembrane region" description="Helical" evidence="8">
    <location>
        <begin position="131"/>
        <end position="150"/>
    </location>
</feature>
<feature type="transmembrane region" description="Helical" evidence="8">
    <location>
        <begin position="98"/>
        <end position="119"/>
    </location>
</feature>
<dbReference type="InterPro" id="IPR036259">
    <property type="entry name" value="MFS_trans_sf"/>
</dbReference>